<dbReference type="EMBL" id="VFQE01000002">
    <property type="protein sequence ID" value="TQN37941.1"/>
    <property type="molecule type" value="Genomic_DNA"/>
</dbReference>
<dbReference type="InterPro" id="IPR008792">
    <property type="entry name" value="PQQD"/>
</dbReference>
<evidence type="ECO:0000313" key="2">
    <source>
        <dbReference type="Proteomes" id="UP000319865"/>
    </source>
</evidence>
<sequence>MIKLRGEEIVWQSIEGEVVVLDLRSSVYLAVKGSGAVLWPQVVEGATREDLVGALVDRYAIPVEQAGRDVDAFVTMLRDRELLGA</sequence>
<dbReference type="RefSeq" id="WP_170182646.1">
    <property type="nucleotide sequence ID" value="NZ_VFQE01000002.1"/>
</dbReference>
<name>A0A543P1K0_9ACTN</name>
<accession>A0A543P1K0</accession>
<organism evidence="1 2">
    <name type="scientific">Blastococcus colisei</name>
    <dbReference type="NCBI Taxonomy" id="1564162"/>
    <lineage>
        <taxon>Bacteria</taxon>
        <taxon>Bacillati</taxon>
        <taxon>Actinomycetota</taxon>
        <taxon>Actinomycetes</taxon>
        <taxon>Geodermatophilales</taxon>
        <taxon>Geodermatophilaceae</taxon>
        <taxon>Blastococcus</taxon>
    </lineage>
</organism>
<dbReference type="InterPro" id="IPR041881">
    <property type="entry name" value="PqqD_sf"/>
</dbReference>
<dbReference type="Gene3D" id="1.10.10.1150">
    <property type="entry name" value="Coenzyme PQQ synthesis protein D (PqqD)"/>
    <property type="match status" value="1"/>
</dbReference>
<proteinExistence type="predicted"/>
<protein>
    <submittedName>
        <fullName evidence="1">Coenzyme PQQ synthesis protein D (PqqD)</fullName>
    </submittedName>
</protein>
<keyword evidence="2" id="KW-1185">Reference proteome</keyword>
<gene>
    <name evidence="1" type="ORF">FHU33_4614</name>
</gene>
<evidence type="ECO:0000313" key="1">
    <source>
        <dbReference type="EMBL" id="TQN37941.1"/>
    </source>
</evidence>
<dbReference type="AlphaFoldDB" id="A0A543P1K0"/>
<dbReference type="Pfam" id="PF05402">
    <property type="entry name" value="PqqD"/>
    <property type="match status" value="1"/>
</dbReference>
<reference evidence="1 2" key="1">
    <citation type="submission" date="2019-06" db="EMBL/GenBank/DDBJ databases">
        <title>Sequencing the genomes of 1000 actinobacteria strains.</title>
        <authorList>
            <person name="Klenk H.-P."/>
        </authorList>
    </citation>
    <scope>NUCLEOTIDE SEQUENCE [LARGE SCALE GENOMIC DNA]</scope>
    <source>
        <strain evidence="1 2">DSM 46837</strain>
    </source>
</reference>
<dbReference type="Proteomes" id="UP000319865">
    <property type="component" value="Unassembled WGS sequence"/>
</dbReference>
<comment type="caution">
    <text evidence="1">The sequence shown here is derived from an EMBL/GenBank/DDBJ whole genome shotgun (WGS) entry which is preliminary data.</text>
</comment>